<evidence type="ECO:0000313" key="1">
    <source>
        <dbReference type="EMBL" id="GBP60751.1"/>
    </source>
</evidence>
<proteinExistence type="predicted"/>
<comment type="caution">
    <text evidence="1">The sequence shown here is derived from an EMBL/GenBank/DDBJ whole genome shotgun (WGS) entry which is preliminary data.</text>
</comment>
<dbReference type="EMBL" id="BGZK01000794">
    <property type="protein sequence ID" value="GBP60751.1"/>
    <property type="molecule type" value="Genomic_DNA"/>
</dbReference>
<name>A0A4C1XAA3_EUMVA</name>
<dbReference type="AlphaFoldDB" id="A0A4C1XAA3"/>
<sequence length="92" mass="9837">MLGYVKGYFHVDANSRLDENWKKIILLPNECKGGGGDAHARPGYAASAGTCNSSIKLILERRYDKRNGGAPHKVIIISATGRGIVSLRSPAG</sequence>
<keyword evidence="2" id="KW-1185">Reference proteome</keyword>
<accession>A0A4C1XAA3</accession>
<gene>
    <name evidence="1" type="ORF">EVAR_47489_1</name>
</gene>
<protein>
    <submittedName>
        <fullName evidence="1">Uncharacterized protein</fullName>
    </submittedName>
</protein>
<dbReference type="Proteomes" id="UP000299102">
    <property type="component" value="Unassembled WGS sequence"/>
</dbReference>
<reference evidence="1 2" key="1">
    <citation type="journal article" date="2019" name="Commun. Biol.">
        <title>The bagworm genome reveals a unique fibroin gene that provides high tensile strength.</title>
        <authorList>
            <person name="Kono N."/>
            <person name="Nakamura H."/>
            <person name="Ohtoshi R."/>
            <person name="Tomita M."/>
            <person name="Numata K."/>
            <person name="Arakawa K."/>
        </authorList>
    </citation>
    <scope>NUCLEOTIDE SEQUENCE [LARGE SCALE GENOMIC DNA]</scope>
</reference>
<organism evidence="1 2">
    <name type="scientific">Eumeta variegata</name>
    <name type="common">Bagworm moth</name>
    <name type="synonym">Eumeta japonica</name>
    <dbReference type="NCBI Taxonomy" id="151549"/>
    <lineage>
        <taxon>Eukaryota</taxon>
        <taxon>Metazoa</taxon>
        <taxon>Ecdysozoa</taxon>
        <taxon>Arthropoda</taxon>
        <taxon>Hexapoda</taxon>
        <taxon>Insecta</taxon>
        <taxon>Pterygota</taxon>
        <taxon>Neoptera</taxon>
        <taxon>Endopterygota</taxon>
        <taxon>Lepidoptera</taxon>
        <taxon>Glossata</taxon>
        <taxon>Ditrysia</taxon>
        <taxon>Tineoidea</taxon>
        <taxon>Psychidae</taxon>
        <taxon>Oiketicinae</taxon>
        <taxon>Eumeta</taxon>
    </lineage>
</organism>
<evidence type="ECO:0000313" key="2">
    <source>
        <dbReference type="Proteomes" id="UP000299102"/>
    </source>
</evidence>